<dbReference type="SUPFAM" id="SSF52540">
    <property type="entry name" value="P-loop containing nucleoside triphosphate hydrolases"/>
    <property type="match status" value="1"/>
</dbReference>
<organism evidence="5 6">
    <name type="scientific">Galdieria partita</name>
    <dbReference type="NCBI Taxonomy" id="83374"/>
    <lineage>
        <taxon>Eukaryota</taxon>
        <taxon>Rhodophyta</taxon>
        <taxon>Bangiophyceae</taxon>
        <taxon>Galdieriales</taxon>
        <taxon>Galdieriaceae</taxon>
        <taxon>Galdieria</taxon>
    </lineage>
</organism>
<dbReference type="NCBIfam" id="TIGR01351">
    <property type="entry name" value="adk"/>
    <property type="match status" value="1"/>
</dbReference>
<dbReference type="Gene3D" id="3.40.50.300">
    <property type="entry name" value="P-loop containing nucleotide triphosphate hydrolases"/>
    <property type="match status" value="1"/>
</dbReference>
<gene>
    <name evidence="5" type="ORF">GpartN1_g3048.t1</name>
</gene>
<evidence type="ECO:0000256" key="4">
    <source>
        <dbReference type="RuleBase" id="RU003330"/>
    </source>
</evidence>
<accession>A0A9C7UQ72</accession>
<dbReference type="OrthoDB" id="439792at2759"/>
<dbReference type="GO" id="GO:0004017">
    <property type="term" value="F:AMP kinase activity"/>
    <property type="evidence" value="ECO:0007669"/>
    <property type="project" value="InterPro"/>
</dbReference>
<dbReference type="PANTHER" id="PTHR23359">
    <property type="entry name" value="NUCLEOTIDE KINASE"/>
    <property type="match status" value="1"/>
</dbReference>
<dbReference type="Pfam" id="PF00406">
    <property type="entry name" value="ADK"/>
    <property type="match status" value="1"/>
</dbReference>
<dbReference type="HAMAP" id="MF_00235">
    <property type="entry name" value="Adenylate_kinase_Adk"/>
    <property type="match status" value="1"/>
</dbReference>
<dbReference type="InterPro" id="IPR033690">
    <property type="entry name" value="Adenylat_kinase_CS"/>
</dbReference>
<dbReference type="PRINTS" id="PR00094">
    <property type="entry name" value="ADENYLTKNASE"/>
</dbReference>
<dbReference type="InterPro" id="IPR000850">
    <property type="entry name" value="Adenylat/UMP-CMP_kin"/>
</dbReference>
<keyword evidence="1 4" id="KW-0808">Transferase</keyword>
<dbReference type="PROSITE" id="PS00113">
    <property type="entry name" value="ADENYLATE_KINASE"/>
    <property type="match status" value="1"/>
</dbReference>
<reference evidence="5" key="1">
    <citation type="journal article" date="2022" name="Proc. Natl. Acad. Sci. U.S.A.">
        <title>Life cycle and functional genomics of the unicellular red alga Galdieria for elucidating algal and plant evolution and industrial use.</title>
        <authorList>
            <person name="Hirooka S."/>
            <person name="Itabashi T."/>
            <person name="Ichinose T.M."/>
            <person name="Onuma R."/>
            <person name="Fujiwara T."/>
            <person name="Yamashita S."/>
            <person name="Jong L.W."/>
            <person name="Tomita R."/>
            <person name="Iwane A.H."/>
            <person name="Miyagishima S.Y."/>
        </authorList>
    </citation>
    <scope>NUCLEOTIDE SEQUENCE</scope>
    <source>
        <strain evidence="5">NBRC 102759</strain>
    </source>
</reference>
<dbReference type="InterPro" id="IPR027417">
    <property type="entry name" value="P-loop_NTPase"/>
</dbReference>
<evidence type="ECO:0000256" key="3">
    <source>
        <dbReference type="ARBA" id="ARBA00022777"/>
    </source>
</evidence>
<dbReference type="GO" id="GO:0005524">
    <property type="term" value="F:ATP binding"/>
    <property type="evidence" value="ECO:0007669"/>
    <property type="project" value="InterPro"/>
</dbReference>
<sequence length="276" mass="31484">MGDDVDRSSMAVCFLLVIPCCFRYSIFSKKLCRCAALHGCCAQQSDEEPVKRIVLIGKPCSGKGTQAPLLSSRYGFVHLSTGQILRQEMSKKTSLGALAAEYMKQGDMLPDNIMLPLITKRISEQDCQQRGYILDGFPRTVSQALKMSVYHIGVDIVFLLQRSDEDAMEWMRERLYDPVTGILYHPTYYPPPKDSIPFLQRRIDDNEAVMRKRLAQFRHSSLPLIHLFQEQLVVINTSNKRPTQQVFEEICQVLENFKAWKKDASSSITLPHLSSF</sequence>
<comment type="similarity">
    <text evidence="4">Belongs to the adenylate kinase family.</text>
</comment>
<evidence type="ECO:0000256" key="2">
    <source>
        <dbReference type="ARBA" id="ARBA00022741"/>
    </source>
</evidence>
<keyword evidence="3 4" id="KW-0418">Kinase</keyword>
<reference evidence="5" key="2">
    <citation type="submission" date="2022-01" db="EMBL/GenBank/DDBJ databases">
        <authorList>
            <person name="Hirooka S."/>
            <person name="Miyagishima S.Y."/>
        </authorList>
    </citation>
    <scope>NUCLEOTIDE SEQUENCE</scope>
    <source>
        <strain evidence="5">NBRC 102759</strain>
    </source>
</reference>
<protein>
    <recommendedName>
        <fullName evidence="7">Adenylate kinase</fullName>
    </recommendedName>
</protein>
<evidence type="ECO:0000313" key="5">
    <source>
        <dbReference type="EMBL" id="GJQ11257.1"/>
    </source>
</evidence>
<dbReference type="InterPro" id="IPR006259">
    <property type="entry name" value="Adenyl_kin_sub"/>
</dbReference>
<proteinExistence type="inferred from homology"/>
<keyword evidence="6" id="KW-1185">Reference proteome</keyword>
<dbReference type="CDD" id="cd01428">
    <property type="entry name" value="ADK"/>
    <property type="match status" value="1"/>
</dbReference>
<dbReference type="EMBL" id="BQMJ01000022">
    <property type="protein sequence ID" value="GJQ11257.1"/>
    <property type="molecule type" value="Genomic_DNA"/>
</dbReference>
<keyword evidence="2" id="KW-0547">Nucleotide-binding</keyword>
<dbReference type="Proteomes" id="UP001061958">
    <property type="component" value="Unassembled WGS sequence"/>
</dbReference>
<evidence type="ECO:0008006" key="7">
    <source>
        <dbReference type="Google" id="ProtNLM"/>
    </source>
</evidence>
<name>A0A9C7UQ72_9RHOD</name>
<comment type="caution">
    <text evidence="5">The sequence shown here is derived from an EMBL/GenBank/DDBJ whole genome shotgun (WGS) entry which is preliminary data.</text>
</comment>
<evidence type="ECO:0000313" key="6">
    <source>
        <dbReference type="Proteomes" id="UP001061958"/>
    </source>
</evidence>
<evidence type="ECO:0000256" key="1">
    <source>
        <dbReference type="ARBA" id="ARBA00022679"/>
    </source>
</evidence>
<dbReference type="AlphaFoldDB" id="A0A9C7UQ72"/>